<feature type="region of interest" description="Disordered" evidence="1">
    <location>
        <begin position="1"/>
        <end position="20"/>
    </location>
</feature>
<comment type="caution">
    <text evidence="2">The sequence shown here is derived from an EMBL/GenBank/DDBJ whole genome shotgun (WGS) entry which is preliminary data.</text>
</comment>
<protein>
    <recommendedName>
        <fullName evidence="4">F-box domain-containing protein</fullName>
    </recommendedName>
</protein>
<feature type="compositionally biased region" description="Low complexity" evidence="1">
    <location>
        <begin position="1"/>
        <end position="17"/>
    </location>
</feature>
<dbReference type="AlphaFoldDB" id="A0AAD7IHC5"/>
<sequence>FFRTTTTTNENTTISTSAERASDRAQLQKSRFKLPTSSARFAHCAPRNRTSLTDWTAINIPVLTLPTELVSEIFIHFLPDYPSSPPLRGTRSPNILAAICQKWRYIALSTPLMWRAILLEDAVDTQGHLRMLETWLSRSGLCPSLYKQRKATAFRAKCSLSSCSTKHDGNTSNYWRGPQTFSQPPSKAPYPCSGR</sequence>
<gene>
    <name evidence="2" type="ORF">B0H16DRAFT_1029536</name>
</gene>
<feature type="compositionally biased region" description="Polar residues" evidence="1">
    <location>
        <begin position="174"/>
        <end position="185"/>
    </location>
</feature>
<dbReference type="EMBL" id="JARKIB010000098">
    <property type="protein sequence ID" value="KAJ7741674.1"/>
    <property type="molecule type" value="Genomic_DNA"/>
</dbReference>
<keyword evidence="3" id="KW-1185">Reference proteome</keyword>
<feature type="non-terminal residue" evidence="2">
    <location>
        <position position="1"/>
    </location>
</feature>
<dbReference type="Proteomes" id="UP001215598">
    <property type="component" value="Unassembled WGS sequence"/>
</dbReference>
<accession>A0AAD7IHC5</accession>
<name>A0AAD7IHC5_9AGAR</name>
<evidence type="ECO:0000256" key="1">
    <source>
        <dbReference type="SAM" id="MobiDB-lite"/>
    </source>
</evidence>
<reference evidence="2" key="1">
    <citation type="submission" date="2023-03" db="EMBL/GenBank/DDBJ databases">
        <title>Massive genome expansion in bonnet fungi (Mycena s.s.) driven by repeated elements and novel gene families across ecological guilds.</title>
        <authorList>
            <consortium name="Lawrence Berkeley National Laboratory"/>
            <person name="Harder C.B."/>
            <person name="Miyauchi S."/>
            <person name="Viragh M."/>
            <person name="Kuo A."/>
            <person name="Thoen E."/>
            <person name="Andreopoulos B."/>
            <person name="Lu D."/>
            <person name="Skrede I."/>
            <person name="Drula E."/>
            <person name="Henrissat B."/>
            <person name="Morin E."/>
            <person name="Kohler A."/>
            <person name="Barry K."/>
            <person name="LaButti K."/>
            <person name="Morin E."/>
            <person name="Salamov A."/>
            <person name="Lipzen A."/>
            <person name="Mereny Z."/>
            <person name="Hegedus B."/>
            <person name="Baldrian P."/>
            <person name="Stursova M."/>
            <person name="Weitz H."/>
            <person name="Taylor A."/>
            <person name="Grigoriev I.V."/>
            <person name="Nagy L.G."/>
            <person name="Martin F."/>
            <person name="Kauserud H."/>
        </authorList>
    </citation>
    <scope>NUCLEOTIDE SEQUENCE</scope>
    <source>
        <strain evidence="2">CBHHK182m</strain>
    </source>
</reference>
<feature type="region of interest" description="Disordered" evidence="1">
    <location>
        <begin position="174"/>
        <end position="195"/>
    </location>
</feature>
<proteinExistence type="predicted"/>
<evidence type="ECO:0000313" key="2">
    <source>
        <dbReference type="EMBL" id="KAJ7741674.1"/>
    </source>
</evidence>
<organism evidence="2 3">
    <name type="scientific">Mycena metata</name>
    <dbReference type="NCBI Taxonomy" id="1033252"/>
    <lineage>
        <taxon>Eukaryota</taxon>
        <taxon>Fungi</taxon>
        <taxon>Dikarya</taxon>
        <taxon>Basidiomycota</taxon>
        <taxon>Agaricomycotina</taxon>
        <taxon>Agaricomycetes</taxon>
        <taxon>Agaricomycetidae</taxon>
        <taxon>Agaricales</taxon>
        <taxon>Marasmiineae</taxon>
        <taxon>Mycenaceae</taxon>
        <taxon>Mycena</taxon>
    </lineage>
</organism>
<evidence type="ECO:0008006" key="4">
    <source>
        <dbReference type="Google" id="ProtNLM"/>
    </source>
</evidence>
<evidence type="ECO:0000313" key="3">
    <source>
        <dbReference type="Proteomes" id="UP001215598"/>
    </source>
</evidence>